<dbReference type="CDD" id="cd06170">
    <property type="entry name" value="LuxR_C_like"/>
    <property type="match status" value="1"/>
</dbReference>
<keyword evidence="1 5" id="KW-0597">Phosphoprotein</keyword>
<dbReference type="EMBL" id="WLZY01000001">
    <property type="protein sequence ID" value="NDL55957.1"/>
    <property type="molecule type" value="Genomic_DNA"/>
</dbReference>
<evidence type="ECO:0000256" key="1">
    <source>
        <dbReference type="ARBA" id="ARBA00022553"/>
    </source>
</evidence>
<evidence type="ECO:0000256" key="5">
    <source>
        <dbReference type="PROSITE-ProRule" id="PRU00169"/>
    </source>
</evidence>
<dbReference type="PANTHER" id="PTHR43214:SF24">
    <property type="entry name" value="TRANSCRIPTIONAL REGULATORY PROTEIN NARL-RELATED"/>
    <property type="match status" value="1"/>
</dbReference>
<evidence type="ECO:0000313" key="9">
    <source>
        <dbReference type="Proteomes" id="UP000460435"/>
    </source>
</evidence>
<feature type="domain" description="HTH luxR-type" evidence="6">
    <location>
        <begin position="163"/>
        <end position="228"/>
    </location>
</feature>
<dbReference type="Pfam" id="PF00196">
    <property type="entry name" value="GerE"/>
    <property type="match status" value="1"/>
</dbReference>
<dbReference type="Gene3D" id="3.40.50.2300">
    <property type="match status" value="1"/>
</dbReference>
<dbReference type="CDD" id="cd17535">
    <property type="entry name" value="REC_NarL-like"/>
    <property type="match status" value="1"/>
</dbReference>
<dbReference type="Proteomes" id="UP000460435">
    <property type="component" value="Unassembled WGS sequence"/>
</dbReference>
<dbReference type="SUPFAM" id="SSF52172">
    <property type="entry name" value="CheY-like"/>
    <property type="match status" value="1"/>
</dbReference>
<accession>A0A7K3LYR4</accession>
<gene>
    <name evidence="8" type="ORF">F7O44_02610</name>
</gene>
<name>A0A7K3LYR4_9ACTN</name>
<dbReference type="GO" id="GO:0003677">
    <property type="term" value="F:DNA binding"/>
    <property type="evidence" value="ECO:0007669"/>
    <property type="project" value="UniProtKB-KW"/>
</dbReference>
<feature type="domain" description="Response regulatory" evidence="7">
    <location>
        <begin position="17"/>
        <end position="135"/>
    </location>
</feature>
<dbReference type="InterPro" id="IPR039420">
    <property type="entry name" value="WalR-like"/>
</dbReference>
<evidence type="ECO:0000256" key="3">
    <source>
        <dbReference type="ARBA" id="ARBA00023125"/>
    </source>
</evidence>
<dbReference type="GO" id="GO:0000160">
    <property type="term" value="P:phosphorelay signal transduction system"/>
    <property type="evidence" value="ECO:0007669"/>
    <property type="project" value="InterPro"/>
</dbReference>
<proteinExistence type="predicted"/>
<feature type="modified residue" description="4-aspartylphosphate" evidence="5">
    <location>
        <position position="68"/>
    </location>
</feature>
<evidence type="ECO:0000259" key="6">
    <source>
        <dbReference type="PROSITE" id="PS50043"/>
    </source>
</evidence>
<reference evidence="8 9" key="1">
    <citation type="submission" date="2019-11" db="EMBL/GenBank/DDBJ databases">
        <authorList>
            <person name="Li X.-J."/>
            <person name="Feng X.-M."/>
        </authorList>
    </citation>
    <scope>NUCLEOTIDE SEQUENCE [LARGE SCALE GENOMIC DNA]</scope>
    <source>
        <strain evidence="8 9">XMNu-373</strain>
    </source>
</reference>
<dbReference type="PROSITE" id="PS50110">
    <property type="entry name" value="RESPONSE_REGULATORY"/>
    <property type="match status" value="1"/>
</dbReference>
<comment type="caution">
    <text evidence="8">The sequence shown here is derived from an EMBL/GenBank/DDBJ whole genome shotgun (WGS) entry which is preliminary data.</text>
</comment>
<dbReference type="InterPro" id="IPR058245">
    <property type="entry name" value="NreC/VraR/RcsB-like_REC"/>
</dbReference>
<sequence length="234" mass="25441">MRSTWRSLLVNSDQPTRVLIVDDQAMVRQGFGALLAAQPDIDVVGDASDGAAAIDATRRLTPDIVLMDVRMPVLDGLEATRRILRAPGNRHPRVVMLTTFDLDDYVYEALRAGASGFLLKDAPAADLVHAVRVVAAGEALLAPSITRTLITEFARRPVANRPHPDRLRALTPRETEVLKLIATGMSNTEIAETLVLAEQTVKTHVGRILTKLDLRDRAQAVVIAYETGLVQPGS</sequence>
<dbReference type="InterPro" id="IPR001789">
    <property type="entry name" value="Sig_transdc_resp-reg_receiver"/>
</dbReference>
<dbReference type="PRINTS" id="PR00038">
    <property type="entry name" value="HTHLUXR"/>
</dbReference>
<keyword evidence="3" id="KW-0238">DNA-binding</keyword>
<dbReference type="AlphaFoldDB" id="A0A7K3LYR4"/>
<dbReference type="SMART" id="SM00421">
    <property type="entry name" value="HTH_LUXR"/>
    <property type="match status" value="1"/>
</dbReference>
<dbReference type="InterPro" id="IPR000792">
    <property type="entry name" value="Tscrpt_reg_LuxR_C"/>
</dbReference>
<keyword evidence="9" id="KW-1185">Reference proteome</keyword>
<keyword evidence="2" id="KW-0805">Transcription regulation</keyword>
<dbReference type="PROSITE" id="PS50043">
    <property type="entry name" value="HTH_LUXR_2"/>
    <property type="match status" value="1"/>
</dbReference>
<evidence type="ECO:0000313" key="8">
    <source>
        <dbReference type="EMBL" id="NDL55957.1"/>
    </source>
</evidence>
<protein>
    <submittedName>
        <fullName evidence="8">Response regulator</fullName>
    </submittedName>
</protein>
<dbReference type="GO" id="GO:0006355">
    <property type="term" value="P:regulation of DNA-templated transcription"/>
    <property type="evidence" value="ECO:0007669"/>
    <property type="project" value="InterPro"/>
</dbReference>
<dbReference type="PANTHER" id="PTHR43214">
    <property type="entry name" value="TWO-COMPONENT RESPONSE REGULATOR"/>
    <property type="match status" value="1"/>
</dbReference>
<keyword evidence="4" id="KW-0804">Transcription</keyword>
<dbReference type="InterPro" id="IPR011006">
    <property type="entry name" value="CheY-like_superfamily"/>
</dbReference>
<dbReference type="PROSITE" id="PS00622">
    <property type="entry name" value="HTH_LUXR_1"/>
    <property type="match status" value="1"/>
</dbReference>
<evidence type="ECO:0000256" key="4">
    <source>
        <dbReference type="ARBA" id="ARBA00023163"/>
    </source>
</evidence>
<organism evidence="8 9">
    <name type="scientific">Phytoactinopolyspora mesophila</name>
    <dbReference type="NCBI Taxonomy" id="2650750"/>
    <lineage>
        <taxon>Bacteria</taxon>
        <taxon>Bacillati</taxon>
        <taxon>Actinomycetota</taxon>
        <taxon>Actinomycetes</taxon>
        <taxon>Jiangellales</taxon>
        <taxon>Jiangellaceae</taxon>
        <taxon>Phytoactinopolyspora</taxon>
    </lineage>
</organism>
<evidence type="ECO:0000259" key="7">
    <source>
        <dbReference type="PROSITE" id="PS50110"/>
    </source>
</evidence>
<dbReference type="SMART" id="SM00448">
    <property type="entry name" value="REC"/>
    <property type="match status" value="1"/>
</dbReference>
<evidence type="ECO:0000256" key="2">
    <source>
        <dbReference type="ARBA" id="ARBA00023015"/>
    </source>
</evidence>
<dbReference type="Pfam" id="PF00072">
    <property type="entry name" value="Response_reg"/>
    <property type="match status" value="1"/>
</dbReference>